<organism evidence="2 3">
    <name type="scientific">Legionella busanensis</name>
    <dbReference type="NCBI Taxonomy" id="190655"/>
    <lineage>
        <taxon>Bacteria</taxon>
        <taxon>Pseudomonadati</taxon>
        <taxon>Pseudomonadota</taxon>
        <taxon>Gammaproteobacteria</taxon>
        <taxon>Legionellales</taxon>
        <taxon>Legionellaceae</taxon>
        <taxon>Legionella</taxon>
    </lineage>
</organism>
<name>A0A378JKE7_9GAMM</name>
<evidence type="ECO:0000313" key="2">
    <source>
        <dbReference type="EMBL" id="STX51211.1"/>
    </source>
</evidence>
<evidence type="ECO:0000313" key="3">
    <source>
        <dbReference type="Proteomes" id="UP000254794"/>
    </source>
</evidence>
<gene>
    <name evidence="2" type="ORF">NCTC13316_01305</name>
</gene>
<dbReference type="EMBL" id="UGOD01000001">
    <property type="protein sequence ID" value="STX51211.1"/>
    <property type="molecule type" value="Genomic_DNA"/>
</dbReference>
<reference evidence="2 3" key="1">
    <citation type="submission" date="2018-06" db="EMBL/GenBank/DDBJ databases">
        <authorList>
            <consortium name="Pathogen Informatics"/>
            <person name="Doyle S."/>
        </authorList>
    </citation>
    <scope>NUCLEOTIDE SEQUENCE [LARGE SCALE GENOMIC DNA]</scope>
    <source>
        <strain evidence="2 3">NCTC13316</strain>
    </source>
</reference>
<dbReference type="RefSeq" id="WP_115330861.1">
    <property type="nucleotide sequence ID" value="NZ_CAAAHP010000001.1"/>
</dbReference>
<keyword evidence="1" id="KW-0732">Signal</keyword>
<dbReference type="Proteomes" id="UP000254794">
    <property type="component" value="Unassembled WGS sequence"/>
</dbReference>
<keyword evidence="3" id="KW-1185">Reference proteome</keyword>
<feature type="signal peptide" evidence="1">
    <location>
        <begin position="1"/>
        <end position="21"/>
    </location>
</feature>
<proteinExistence type="predicted"/>
<dbReference type="Pfam" id="PF12582">
    <property type="entry name" value="DUF3757"/>
    <property type="match status" value="1"/>
</dbReference>
<dbReference type="InterPro" id="IPR022231">
    <property type="entry name" value="DUF3757"/>
</dbReference>
<dbReference type="OrthoDB" id="5637761at2"/>
<accession>A0A378JKE7</accession>
<evidence type="ECO:0008006" key="4">
    <source>
        <dbReference type="Google" id="ProtNLM"/>
    </source>
</evidence>
<feature type="chain" id="PRO_5017070395" description="DUF3757 domain-containing protein" evidence="1">
    <location>
        <begin position="22"/>
        <end position="125"/>
    </location>
</feature>
<protein>
    <recommendedName>
        <fullName evidence="4">DUF3757 domain-containing protein</fullName>
    </recommendedName>
</protein>
<evidence type="ECO:0000256" key="1">
    <source>
        <dbReference type="SAM" id="SignalP"/>
    </source>
</evidence>
<sequence>MKRVILCKVLLMNLFCPLTFAATCPDPLTSSLRWGEIPKPWEENPFSEHKPQGDDNTQFLRANILVAGAYSRGVACFYKNSLGNYSIWWPALVKIPARVDYRWIETLGGYVCTESLDNCQFYPAN</sequence>
<dbReference type="AlphaFoldDB" id="A0A378JKE7"/>